<dbReference type="Gene3D" id="2.40.30.40">
    <property type="entry name" value="Peptidase M42, domain 2"/>
    <property type="match status" value="1"/>
</dbReference>
<dbReference type="STRING" id="679901.Mzhil_0528"/>
<dbReference type="GeneID" id="10822137"/>
<dbReference type="Gene3D" id="3.40.630.10">
    <property type="entry name" value="Zn peptidases"/>
    <property type="match status" value="1"/>
</dbReference>
<evidence type="ECO:0000256" key="1">
    <source>
        <dbReference type="ARBA" id="ARBA00006272"/>
    </source>
</evidence>
<keyword evidence="10" id="KW-1185">Reference proteome</keyword>
<feature type="binding site" evidence="8">
    <location>
        <position position="322"/>
    </location>
    <ligand>
        <name>Zn(2+)</name>
        <dbReference type="ChEBI" id="CHEBI:29105"/>
        <label>2</label>
    </ligand>
</feature>
<comment type="cofactor">
    <cofactor evidence="8">
        <name>a divalent metal cation</name>
        <dbReference type="ChEBI" id="CHEBI:60240"/>
    </cofactor>
    <text evidence="8">Binds 2 divalent metal cations per subunit.</text>
</comment>
<gene>
    <name evidence="9" type="ordered locus">Mzhil_0528</name>
</gene>
<sequence>MKDLQKLLEKLSNTHGISGYEGNVRTVMEDELREYADEIRTDKMGNLIATSYGSGPSVMIAAHMDEIGLMVKYIDENGFLRFVKIGGWFDPTIHSQRVIVHTVNGPVKGVVGCKPPHVMKEEERKKPPKAEDMFIDIGVTSKEEAEKLGVEVGSPISVDREFAALENNRVTGKAFDDRAGVAMVIQVMKEISRMELNVTVHAVGTVQEEVGLKGAKVSAFGLNPDVAIITETTISGDYPGIDKKDSAIEVGKGPAITIVDAAGRGLIADQGVIKWLKETARQHNIPYQLDVADGGTTDATAIHLTKEGIPSGVVSVPTRYIHSPVEVISMEDLSSCVELVVKAIENIDTYL</sequence>
<dbReference type="KEGG" id="mzh:Mzhil_0528"/>
<dbReference type="Pfam" id="PF05343">
    <property type="entry name" value="Peptidase_M42"/>
    <property type="match status" value="1"/>
</dbReference>
<comment type="similarity">
    <text evidence="1 6">Belongs to the peptidase M42 family.</text>
</comment>
<accession>F7XQ37</accession>
<name>F7XQ37_METZD</name>
<feature type="binding site" evidence="8">
    <location>
        <position position="176"/>
    </location>
    <ligand>
        <name>Zn(2+)</name>
        <dbReference type="ChEBI" id="CHEBI:29105"/>
        <label>1</label>
    </ligand>
</feature>
<keyword evidence="5 9" id="KW-0378">Hydrolase</keyword>
<dbReference type="Proteomes" id="UP000006622">
    <property type="component" value="Chromosome"/>
</dbReference>
<dbReference type="InterPro" id="IPR051464">
    <property type="entry name" value="Peptidase_M42_aminopept"/>
</dbReference>
<feature type="binding site" evidence="8">
    <location>
        <position position="176"/>
    </location>
    <ligand>
        <name>Zn(2+)</name>
        <dbReference type="ChEBI" id="CHEBI:29105"/>
        <label>2</label>
    </ligand>
</feature>
<dbReference type="HOGENOM" id="CLU_047249_1_0_2"/>
<evidence type="ECO:0000256" key="7">
    <source>
        <dbReference type="PIRSR" id="PIRSR001123-1"/>
    </source>
</evidence>
<organism evidence="9 10">
    <name type="scientific">Methanosalsum zhilinae (strain DSM 4017 / NBRC 107636 / OCM 62 / WeN5)</name>
    <name type="common">Methanohalophilus zhilinae</name>
    <dbReference type="NCBI Taxonomy" id="679901"/>
    <lineage>
        <taxon>Archaea</taxon>
        <taxon>Methanobacteriati</taxon>
        <taxon>Methanobacteriota</taxon>
        <taxon>Stenosarchaea group</taxon>
        <taxon>Methanomicrobia</taxon>
        <taxon>Methanosarcinales</taxon>
        <taxon>Methanosarcinaceae</taxon>
        <taxon>Methanosalsum</taxon>
    </lineage>
</organism>
<reference evidence="9 10" key="1">
    <citation type="submission" date="2010-07" db="EMBL/GenBank/DDBJ databases">
        <title>The complete genome of Methanosalsum zhilinae DSM 4017.</title>
        <authorList>
            <consortium name="US DOE Joint Genome Institute (JGI-PGF)"/>
            <person name="Lucas S."/>
            <person name="Copeland A."/>
            <person name="Lapidus A."/>
            <person name="Glavina del Rio T."/>
            <person name="Dalin E."/>
            <person name="Tice H."/>
            <person name="Bruce D."/>
            <person name="Goodwin L."/>
            <person name="Pitluck S."/>
            <person name="Kyrpides N."/>
            <person name="Mavromatis K."/>
            <person name="Ovchinnikova G."/>
            <person name="Daligault H."/>
            <person name="Detter J.C."/>
            <person name="Han C."/>
            <person name="Tapia R."/>
            <person name="Larimer F."/>
            <person name="Land M."/>
            <person name="Hauser L."/>
            <person name="Markowitz V."/>
            <person name="Cheng J.-F."/>
            <person name="Hugenholtz P."/>
            <person name="Woyke T."/>
            <person name="Wu D."/>
            <person name="Spring S."/>
            <person name="Schueler E."/>
            <person name="Brambilla E."/>
            <person name="Klenk H.-P."/>
            <person name="Eisen J.A."/>
        </authorList>
    </citation>
    <scope>NUCLEOTIDE SEQUENCE [LARGE SCALE GENOMIC DNA]</scope>
    <source>
        <strain evidence="10">DSM 4017 / NBRC 107636 / OCM 62 / WeN5</strain>
    </source>
</reference>
<feature type="active site" description="Proton acceptor" evidence="7">
    <location>
        <position position="208"/>
    </location>
</feature>
<dbReference type="InterPro" id="IPR008007">
    <property type="entry name" value="Peptidase_M42"/>
</dbReference>
<dbReference type="GO" id="GO:0004177">
    <property type="term" value="F:aminopeptidase activity"/>
    <property type="evidence" value="ECO:0007669"/>
    <property type="project" value="UniProtKB-UniRule"/>
</dbReference>
<feature type="binding site" evidence="8">
    <location>
        <position position="63"/>
    </location>
    <ligand>
        <name>Zn(2+)</name>
        <dbReference type="ChEBI" id="CHEBI:29105"/>
        <label>1</label>
    </ligand>
</feature>
<evidence type="ECO:0000256" key="8">
    <source>
        <dbReference type="PIRSR" id="PIRSR001123-2"/>
    </source>
</evidence>
<feature type="binding site" evidence="8">
    <location>
        <position position="231"/>
    </location>
    <ligand>
        <name>Zn(2+)</name>
        <dbReference type="ChEBI" id="CHEBI:29105"/>
        <label>1</label>
    </ligand>
</feature>
<protein>
    <submittedName>
        <fullName evidence="9">Cellulase</fullName>
        <ecNumber evidence="9">3.2.1.4</ecNumber>
    </submittedName>
</protein>
<evidence type="ECO:0000313" key="10">
    <source>
        <dbReference type="Proteomes" id="UP000006622"/>
    </source>
</evidence>
<evidence type="ECO:0000256" key="4">
    <source>
        <dbReference type="ARBA" id="ARBA00022723"/>
    </source>
</evidence>
<keyword evidence="9" id="KW-0326">Glycosidase</keyword>
<keyword evidence="4 8" id="KW-0479">Metal-binding</keyword>
<proteinExistence type="inferred from homology"/>
<dbReference type="GO" id="GO:0046872">
    <property type="term" value="F:metal ion binding"/>
    <property type="evidence" value="ECO:0007669"/>
    <property type="project" value="UniProtKB-UniRule"/>
</dbReference>
<dbReference type="CDD" id="cd05656">
    <property type="entry name" value="M42_Frv"/>
    <property type="match status" value="1"/>
</dbReference>
<dbReference type="SUPFAM" id="SSF101821">
    <property type="entry name" value="Aminopeptidase/glucanase lid domain"/>
    <property type="match status" value="1"/>
</dbReference>
<feature type="binding site" evidence="8">
    <location>
        <position position="209"/>
    </location>
    <ligand>
        <name>Zn(2+)</name>
        <dbReference type="ChEBI" id="CHEBI:29105"/>
        <label>2</label>
    </ligand>
</feature>
<dbReference type="AlphaFoldDB" id="F7XQ37"/>
<evidence type="ECO:0000256" key="3">
    <source>
        <dbReference type="ARBA" id="ARBA00022670"/>
    </source>
</evidence>
<dbReference type="InterPro" id="IPR023367">
    <property type="entry name" value="Peptidase_M42_dom2"/>
</dbReference>
<evidence type="ECO:0000313" key="9">
    <source>
        <dbReference type="EMBL" id="AEH60398.1"/>
    </source>
</evidence>
<dbReference type="PANTHER" id="PTHR32481:SF0">
    <property type="entry name" value="AMINOPEPTIDASE YPDE-RELATED"/>
    <property type="match status" value="1"/>
</dbReference>
<evidence type="ECO:0000256" key="2">
    <source>
        <dbReference type="ARBA" id="ARBA00022438"/>
    </source>
</evidence>
<dbReference type="EMBL" id="CP002101">
    <property type="protein sequence ID" value="AEH60398.1"/>
    <property type="molecule type" value="Genomic_DNA"/>
</dbReference>
<evidence type="ECO:0000256" key="6">
    <source>
        <dbReference type="PIRNR" id="PIRNR001123"/>
    </source>
</evidence>
<keyword evidence="3" id="KW-0645">Protease</keyword>
<dbReference type="GO" id="GO:0008810">
    <property type="term" value="F:cellulase activity"/>
    <property type="evidence" value="ECO:0007669"/>
    <property type="project" value="UniProtKB-EC"/>
</dbReference>
<dbReference type="PIRSF" id="PIRSF001123">
    <property type="entry name" value="PepA_GA"/>
    <property type="match status" value="1"/>
</dbReference>
<keyword evidence="2" id="KW-0031">Aminopeptidase</keyword>
<dbReference type="EC" id="3.2.1.4" evidence="9"/>
<evidence type="ECO:0000256" key="5">
    <source>
        <dbReference type="ARBA" id="ARBA00022801"/>
    </source>
</evidence>
<dbReference type="PANTHER" id="PTHR32481">
    <property type="entry name" value="AMINOPEPTIDASE"/>
    <property type="match status" value="1"/>
</dbReference>
<dbReference type="OrthoDB" id="30642at2157"/>
<dbReference type="RefSeq" id="WP_013897837.1">
    <property type="nucleotide sequence ID" value="NC_015676.1"/>
</dbReference>
<dbReference type="GO" id="GO:0006508">
    <property type="term" value="P:proteolysis"/>
    <property type="evidence" value="ECO:0007669"/>
    <property type="project" value="UniProtKB-KW"/>
</dbReference>
<dbReference type="SUPFAM" id="SSF53187">
    <property type="entry name" value="Zn-dependent exopeptidases"/>
    <property type="match status" value="1"/>
</dbReference>